<dbReference type="EMBL" id="CM042019">
    <property type="protein sequence ID" value="KAI3823946.1"/>
    <property type="molecule type" value="Genomic_DNA"/>
</dbReference>
<evidence type="ECO:0000313" key="2">
    <source>
        <dbReference type="Proteomes" id="UP001056120"/>
    </source>
</evidence>
<sequence>MSLQRLFSLKNPLQPHFKLLKPTIFTKSIQALAIITENPQTTTKLNLTHDVEWAAGSISYSKLLSQCCKTKSLNPGQEIHTHLIKLGLDNDLKCRNHLINLYSKCRVFGGARKLLDESTEPDLVSWSALISGYVLNGLGEEALLGFTEMHAMGIRCNEFTFPSVLKACAMKKDIVGGKQIHGVVVVTGFESDAFVANTLVVVYAKCGEFLDSRRLFDQIPERNIVSWNALFSCYTQGDLFEQAIGLFQDMIGSGLRPDEFSLSTIINACTGLRDINQGRKIHGYLIKHGYSSDPFSCNALVDMYSKVGDFEDAKAVFDHIQNPDIVSWNAVIAGCVLHEYNDTALELMLKMRRSRIKPNMFTFSSVLKACSGLGFQGLGQQFHSILIKSDIELDPFLCCGLIDIYSKCGEMEDATRVYNMMPEKELIALNALLCGYSHNNNDIEALSLFAEEHSDGLGFNETTLLSILNSAAGLQDVNVGEQIHGLSLRTGFESDPFVINSLIDCYAKCGSVEKARKVFDESSIADLATFTSLISAYAQSGQGEEAIQLYLKLQDLELKPDPFICSSLLNTSASLSAYEQGKQIHVHTLKFGLLSDTFTANSLVNMYARCGSIDDATRAFSEVPEKGIVSWSAMIGGFAQHGYGKEALALFNDMLKDGIAPNNVTLVSVLCACNHAGLVTQAKQYFESMEDVFGIKPTQEHYACMIDILGRAGKLHEAMDLVNNMPFEANASVWGALLGAARTHKNVDLGQTAAQKLMLLDPEKSGTHVLLANIYASAGLWENVADVRRLMKDSKVKKEPGMSWLEVKDRVYTFIVGDRSHSMTKEIYKKLEELMELVGKEGYVPVLEIDLHNVQRSEKEVLLSFHSEKLAVAFGLIATPTRAPIRVKKNLRVCIDCHTFLKFVSKVVTREIIVRDINRFHHFRDGSCSCGDYW</sequence>
<name>A0ACB9JV94_9ASTR</name>
<dbReference type="Proteomes" id="UP001056120">
    <property type="component" value="Linkage Group LG02"/>
</dbReference>
<protein>
    <submittedName>
        <fullName evidence="1">Uncharacterized protein</fullName>
    </submittedName>
</protein>
<reference evidence="2" key="1">
    <citation type="journal article" date="2022" name="Mol. Ecol. Resour.">
        <title>The genomes of chicory, endive, great burdock and yacon provide insights into Asteraceae palaeo-polyploidization history and plant inulin production.</title>
        <authorList>
            <person name="Fan W."/>
            <person name="Wang S."/>
            <person name="Wang H."/>
            <person name="Wang A."/>
            <person name="Jiang F."/>
            <person name="Liu H."/>
            <person name="Zhao H."/>
            <person name="Xu D."/>
            <person name="Zhang Y."/>
        </authorList>
    </citation>
    <scope>NUCLEOTIDE SEQUENCE [LARGE SCALE GENOMIC DNA]</scope>
    <source>
        <strain evidence="2">cv. Yunnan</strain>
    </source>
</reference>
<evidence type="ECO:0000313" key="1">
    <source>
        <dbReference type="EMBL" id="KAI3823946.1"/>
    </source>
</evidence>
<proteinExistence type="predicted"/>
<keyword evidence="2" id="KW-1185">Reference proteome</keyword>
<reference evidence="1 2" key="2">
    <citation type="journal article" date="2022" name="Mol. Ecol. Resour.">
        <title>The genomes of chicory, endive, great burdock and yacon provide insights into Asteraceae paleo-polyploidization history and plant inulin production.</title>
        <authorList>
            <person name="Fan W."/>
            <person name="Wang S."/>
            <person name="Wang H."/>
            <person name="Wang A."/>
            <person name="Jiang F."/>
            <person name="Liu H."/>
            <person name="Zhao H."/>
            <person name="Xu D."/>
            <person name="Zhang Y."/>
        </authorList>
    </citation>
    <scope>NUCLEOTIDE SEQUENCE [LARGE SCALE GENOMIC DNA]</scope>
    <source>
        <strain evidence="2">cv. Yunnan</strain>
        <tissue evidence="1">Leaves</tissue>
    </source>
</reference>
<organism evidence="1 2">
    <name type="scientific">Smallanthus sonchifolius</name>
    <dbReference type="NCBI Taxonomy" id="185202"/>
    <lineage>
        <taxon>Eukaryota</taxon>
        <taxon>Viridiplantae</taxon>
        <taxon>Streptophyta</taxon>
        <taxon>Embryophyta</taxon>
        <taxon>Tracheophyta</taxon>
        <taxon>Spermatophyta</taxon>
        <taxon>Magnoliopsida</taxon>
        <taxon>eudicotyledons</taxon>
        <taxon>Gunneridae</taxon>
        <taxon>Pentapetalae</taxon>
        <taxon>asterids</taxon>
        <taxon>campanulids</taxon>
        <taxon>Asterales</taxon>
        <taxon>Asteraceae</taxon>
        <taxon>Asteroideae</taxon>
        <taxon>Heliantheae alliance</taxon>
        <taxon>Millerieae</taxon>
        <taxon>Smallanthus</taxon>
    </lineage>
</organism>
<gene>
    <name evidence="1" type="ORF">L1987_05392</name>
</gene>
<comment type="caution">
    <text evidence="1">The sequence shown here is derived from an EMBL/GenBank/DDBJ whole genome shotgun (WGS) entry which is preliminary data.</text>
</comment>
<accession>A0ACB9JV94</accession>